<keyword evidence="7 12" id="KW-0812">Transmembrane</keyword>
<keyword evidence="5 12" id="KW-0337">GPI-anchor biosynthesis</keyword>
<keyword evidence="6 12" id="KW-0808">Transferase</keyword>
<keyword evidence="11" id="KW-0325">Glycoprotein</keyword>
<feature type="transmembrane region" description="Helical" evidence="12">
    <location>
        <begin position="438"/>
        <end position="460"/>
    </location>
</feature>
<dbReference type="GO" id="GO:0006506">
    <property type="term" value="P:GPI anchor biosynthetic process"/>
    <property type="evidence" value="ECO:0007669"/>
    <property type="project" value="UniProtKB-UniPathway"/>
</dbReference>
<evidence type="ECO:0000313" key="14">
    <source>
        <dbReference type="EMBL" id="KAG9479419.1"/>
    </source>
</evidence>
<evidence type="ECO:0000256" key="4">
    <source>
        <dbReference type="ARBA" id="ARBA00020831"/>
    </source>
</evidence>
<comment type="similarity">
    <text evidence="3 12">Belongs to the PIGG/PIGN/PIGO family. PIGN subfamily.</text>
</comment>
<gene>
    <name evidence="14" type="ORF">GDO78_012872</name>
</gene>
<keyword evidence="10 12" id="KW-0472">Membrane</keyword>
<dbReference type="OrthoDB" id="2748310at2759"/>
<dbReference type="Gene3D" id="3.40.720.10">
    <property type="entry name" value="Alkaline Phosphatase, subunit A"/>
    <property type="match status" value="2"/>
</dbReference>
<name>A0A8J6K8I2_ELECQ</name>
<comment type="subcellular location">
    <subcellularLocation>
        <location evidence="1 12">Endoplasmic reticulum membrane</location>
        <topology evidence="1 12">Multi-pass membrane protein</topology>
    </subcellularLocation>
</comment>
<dbReference type="InterPro" id="IPR007070">
    <property type="entry name" value="GPI_EtnP_transferase_1"/>
</dbReference>
<reference evidence="14" key="1">
    <citation type="thesis" date="2020" institute="ProQuest LLC" country="789 East Eisenhower Parkway, Ann Arbor, MI, USA">
        <title>Comparative Genomics and Chromosome Evolution.</title>
        <authorList>
            <person name="Mudd A.B."/>
        </authorList>
    </citation>
    <scope>NUCLEOTIDE SEQUENCE</scope>
    <source>
        <strain evidence="14">HN-11 Male</strain>
        <tissue evidence="14">Kidney and liver</tissue>
    </source>
</reference>
<sequence>MLLFFVVGLVVHLIFFASIFDIYFTSPLVHGMTPQQTLHPPPAKRLLLFVADGLRADTFFALDEHGLPRAPYLRNLIKTKASWGVSHTRVPTESRPGHVALIAGFYEDVSAVAKGWKENPVEFDSVFNESMYTWSWGSPDILPMFAKGASGDHVFTHCYLAESEDFAAEDATKLDSWVFDHVKAFFRSAQSNQTLLRKLHQDKVVFFLHLLGLDTNGHAHRPGSREYKDNVKKVDEGVKEMVTLIEDFYGNDDKTAFIFTSDHGMTDWGSHGAGHPSETLTPLVAWGAGVHHARENLVLDPGSTEWNLENWRRLDVNQADVAPLMAALIGLSYPLNSVGVLPVEYINSSNLFKAESMLTNALQILQQFKVKMAQKKQTTLPFLFLPFSLLSESKQLDIVRKARSYIHGGNYKEAMELCRTLIDFALEGLAYYHTYDRFFLGTSLVVAFTGWILYVILIIMKTNPSIIRTSSSYTGVSSIVLQVMVLRFLVQLYCFV</sequence>
<evidence type="ECO:0000256" key="12">
    <source>
        <dbReference type="RuleBase" id="RU367138"/>
    </source>
</evidence>
<dbReference type="FunFam" id="3.40.720.10:FF:000015">
    <property type="entry name" value="GPI ethanolamine phosphate transferase 1"/>
    <property type="match status" value="1"/>
</dbReference>
<feature type="transmembrane region" description="Helical" evidence="12">
    <location>
        <begin position="472"/>
        <end position="490"/>
    </location>
</feature>
<dbReference type="Proteomes" id="UP000770717">
    <property type="component" value="Unassembled WGS sequence"/>
</dbReference>
<comment type="function">
    <text evidence="12">Ethanolamine phosphate transferase involved in glycosylphosphatidylinositol-anchor biosynthesis. Transfers ethanolamine phosphate to the first alpha-1,4-linked mannose of the glycosylphosphatidylinositol precursor of GPI-anchor.</text>
</comment>
<dbReference type="UniPathway" id="UPA00196"/>
<dbReference type="EC" id="2.-.-.-" evidence="12"/>
<comment type="pathway">
    <text evidence="2 12">Glycolipid biosynthesis; glycosylphosphatidylinositol-anchor biosynthesis.</text>
</comment>
<evidence type="ECO:0000259" key="13">
    <source>
        <dbReference type="Pfam" id="PF04987"/>
    </source>
</evidence>
<evidence type="ECO:0000256" key="2">
    <source>
        <dbReference type="ARBA" id="ARBA00004687"/>
    </source>
</evidence>
<protein>
    <recommendedName>
        <fullName evidence="4 12">GPI ethanolamine phosphate transferase 1</fullName>
        <ecNumber evidence="12">2.-.-.-</ecNumber>
    </recommendedName>
</protein>
<dbReference type="InterPro" id="IPR017850">
    <property type="entry name" value="Alkaline_phosphatase_core_sf"/>
</dbReference>
<organism evidence="14 15">
    <name type="scientific">Eleutherodactylus coqui</name>
    <name type="common">Puerto Rican coqui</name>
    <dbReference type="NCBI Taxonomy" id="57060"/>
    <lineage>
        <taxon>Eukaryota</taxon>
        <taxon>Metazoa</taxon>
        <taxon>Chordata</taxon>
        <taxon>Craniata</taxon>
        <taxon>Vertebrata</taxon>
        <taxon>Euteleostomi</taxon>
        <taxon>Amphibia</taxon>
        <taxon>Batrachia</taxon>
        <taxon>Anura</taxon>
        <taxon>Neobatrachia</taxon>
        <taxon>Hyloidea</taxon>
        <taxon>Eleutherodactylidae</taxon>
        <taxon>Eleutherodactylinae</taxon>
        <taxon>Eleutherodactylus</taxon>
        <taxon>Eleutherodactylus</taxon>
    </lineage>
</organism>
<evidence type="ECO:0000313" key="15">
    <source>
        <dbReference type="Proteomes" id="UP000770717"/>
    </source>
</evidence>
<dbReference type="AlphaFoldDB" id="A0A8J6K8I2"/>
<evidence type="ECO:0000256" key="5">
    <source>
        <dbReference type="ARBA" id="ARBA00022502"/>
    </source>
</evidence>
<evidence type="ECO:0000256" key="3">
    <source>
        <dbReference type="ARBA" id="ARBA00008400"/>
    </source>
</evidence>
<dbReference type="EMBL" id="WNTK01000008">
    <property type="protein sequence ID" value="KAG9479419.1"/>
    <property type="molecule type" value="Genomic_DNA"/>
</dbReference>
<feature type="domain" description="GPI ethanolamine phosphate transferase 1 C-terminal" evidence="13">
    <location>
        <begin position="427"/>
        <end position="490"/>
    </location>
</feature>
<keyword evidence="15" id="KW-1185">Reference proteome</keyword>
<dbReference type="GO" id="GO:0005789">
    <property type="term" value="C:endoplasmic reticulum membrane"/>
    <property type="evidence" value="ECO:0007669"/>
    <property type="project" value="UniProtKB-SubCell"/>
</dbReference>
<keyword evidence="9 12" id="KW-1133">Transmembrane helix</keyword>
<evidence type="ECO:0000256" key="6">
    <source>
        <dbReference type="ARBA" id="ARBA00022679"/>
    </source>
</evidence>
<evidence type="ECO:0000256" key="7">
    <source>
        <dbReference type="ARBA" id="ARBA00022692"/>
    </source>
</evidence>
<proteinExistence type="inferred from homology"/>
<keyword evidence="8 12" id="KW-0256">Endoplasmic reticulum</keyword>
<dbReference type="InterPro" id="IPR037671">
    <property type="entry name" value="PIGN_N"/>
</dbReference>
<dbReference type="SUPFAM" id="SSF53649">
    <property type="entry name" value="Alkaline phosphatase-like"/>
    <property type="match status" value="1"/>
</dbReference>
<comment type="caution">
    <text evidence="12">Lacks conserved residue(s) required for the propagation of feature annotation.</text>
</comment>
<comment type="caution">
    <text evidence="14">The sequence shown here is derived from an EMBL/GenBank/DDBJ whole genome shotgun (WGS) entry which is preliminary data.</text>
</comment>
<accession>A0A8J6K8I2</accession>
<dbReference type="CDD" id="cd16020">
    <property type="entry name" value="GPI_EPT_1"/>
    <property type="match status" value="1"/>
</dbReference>
<dbReference type="PANTHER" id="PTHR12250:SF0">
    <property type="entry name" value="GPI ETHANOLAMINE PHOSPHATE TRANSFERASE 1"/>
    <property type="match status" value="1"/>
</dbReference>
<evidence type="ECO:0000256" key="8">
    <source>
        <dbReference type="ARBA" id="ARBA00022824"/>
    </source>
</evidence>
<dbReference type="Pfam" id="PF04987">
    <property type="entry name" value="PigN"/>
    <property type="match status" value="1"/>
</dbReference>
<dbReference type="InterPro" id="IPR002591">
    <property type="entry name" value="Phosphodiest/P_Trfase"/>
</dbReference>
<evidence type="ECO:0000256" key="11">
    <source>
        <dbReference type="ARBA" id="ARBA00023180"/>
    </source>
</evidence>
<dbReference type="PANTHER" id="PTHR12250">
    <property type="entry name" value="PHOSPHATIDYLINOSITOL GLYCAN, CLASS N"/>
    <property type="match status" value="1"/>
</dbReference>
<dbReference type="InterPro" id="IPR017852">
    <property type="entry name" value="GPI_EtnP_transferase_1_C"/>
</dbReference>
<evidence type="ECO:0000256" key="9">
    <source>
        <dbReference type="ARBA" id="ARBA00022989"/>
    </source>
</evidence>
<dbReference type="Pfam" id="PF01663">
    <property type="entry name" value="Phosphodiest"/>
    <property type="match status" value="1"/>
</dbReference>
<dbReference type="GO" id="GO:0051377">
    <property type="term" value="F:mannose-ethanolamine phosphotransferase activity"/>
    <property type="evidence" value="ECO:0007669"/>
    <property type="project" value="UniProtKB-UniRule"/>
</dbReference>
<evidence type="ECO:0000256" key="10">
    <source>
        <dbReference type="ARBA" id="ARBA00023136"/>
    </source>
</evidence>
<evidence type="ECO:0000256" key="1">
    <source>
        <dbReference type="ARBA" id="ARBA00004477"/>
    </source>
</evidence>